<accession>I2H3T4</accession>
<feature type="domain" description="BRCT" evidence="3">
    <location>
        <begin position="184"/>
        <end position="227"/>
    </location>
</feature>
<proteinExistence type="predicted"/>
<keyword evidence="1" id="KW-0677">Repeat</keyword>
<sequence length="807" mass="92048">MEKPFHDIHITTTGITSSQISTNINKIILSLGGTLSKDLRPNINILIVDLSNTDNDVTKSQKFNYSIKHRFDIIFLDYQSLVTIHQLWLRGDDISMSDHSNFASLKNTKQRMLAVLRSRYSIKPLQNYIIFIGRLSTEAAAHLPIIQPSFKELCIELGAEKVNTSYFPRDCNQLLKTPYSKIIFIADSLHGERIKAARLQSIPLVHYKWILDCNKRGAPIPFDPSYLLDNPTVLQSDFKSIAANICDWSSSTHSSSYTISSSLQSTRPITLKKDKNVKRLYQNALAREVSSPITSPHLPQQTTLATSPSSNPTFNSDPSLLTHPRRENNLFENCHFFIHNSFNSKQSKILSKIILNNNGNIITSHNAFDKDEKFNFIIIPFNLPFNQINLPSMSHTNFITEFFIERCLHYKNFIFPIDCWSKPLFHTLEFHLLSNPNIMHNGSSLTIAITGFQGVELLHLTKLLNLLTSHPTNINFQTVLNKNTDLLIANLSVFKSIKNNRNLKPWQNKYKSLFIDDNLSNSRNSISTESLKKKIEFVRDIHKIPVISPAFIINLLEKTFELKEPSNLLYSCIINPDWCIYCSSGNVDDYKVKLQLNDISLSALTSTSTSSSQQQSYKSQSWKELHPISTLPTIKQTGRELIEKFIQSPTTATTTKQSLKIIHNSSSNIIETPNIIYSAERKRLPSYSADQLRQNISTTPDLSYTNTNIKRTKITLSKDQTIISRSSSWGRMMENDSMTTSLPLSNNGDDNFTNSFKISNNLNNDDHLPHTQITYGISPTKRVNDETSKLKRLTRHQIKELRKDFKK</sequence>
<feature type="region of interest" description="Disordered" evidence="2">
    <location>
        <begin position="292"/>
        <end position="319"/>
    </location>
</feature>
<evidence type="ECO:0000313" key="5">
    <source>
        <dbReference type="Proteomes" id="UP000002866"/>
    </source>
</evidence>
<dbReference type="InParanoid" id="I2H3T4"/>
<dbReference type="PANTHER" id="PTHR13561">
    <property type="entry name" value="DNA REPLICATION REGULATOR DPB11-RELATED"/>
    <property type="match status" value="1"/>
</dbReference>
<keyword evidence="5" id="KW-1185">Reference proteome</keyword>
<dbReference type="OMA" id="ERCLHYK"/>
<dbReference type="GO" id="GO:0006270">
    <property type="term" value="P:DNA replication initiation"/>
    <property type="evidence" value="ECO:0007669"/>
    <property type="project" value="EnsemblFungi"/>
</dbReference>
<dbReference type="FunCoup" id="I2H3T4">
    <property type="interactions" value="51"/>
</dbReference>
<dbReference type="KEGG" id="tbl:TBLA_0D05430"/>
<dbReference type="SMART" id="SM00292">
    <property type="entry name" value="BRCT"/>
    <property type="match status" value="3"/>
</dbReference>
<dbReference type="OrthoDB" id="251770at2759"/>
<dbReference type="GO" id="GO:0007095">
    <property type="term" value="P:mitotic G2 DNA damage checkpoint signaling"/>
    <property type="evidence" value="ECO:0007669"/>
    <property type="project" value="EnsemblFungi"/>
</dbReference>
<dbReference type="GeneID" id="14496072"/>
<dbReference type="RefSeq" id="XP_004180555.1">
    <property type="nucleotide sequence ID" value="XM_004180507.1"/>
</dbReference>
<name>I2H3T4_HENB6</name>
<evidence type="ECO:0000256" key="2">
    <source>
        <dbReference type="SAM" id="MobiDB-lite"/>
    </source>
</evidence>
<dbReference type="InterPro" id="IPR036420">
    <property type="entry name" value="BRCT_dom_sf"/>
</dbReference>
<dbReference type="GO" id="GO:0007533">
    <property type="term" value="P:mating type switching"/>
    <property type="evidence" value="ECO:0007669"/>
    <property type="project" value="EnsemblFungi"/>
</dbReference>
<evidence type="ECO:0000256" key="1">
    <source>
        <dbReference type="ARBA" id="ARBA00022737"/>
    </source>
</evidence>
<dbReference type="EMBL" id="HE806319">
    <property type="protein sequence ID" value="CCH61036.1"/>
    <property type="molecule type" value="Genomic_DNA"/>
</dbReference>
<dbReference type="GO" id="GO:0031261">
    <property type="term" value="C:DNA replication preinitiation complex"/>
    <property type="evidence" value="ECO:0007669"/>
    <property type="project" value="EnsemblFungi"/>
</dbReference>
<evidence type="ECO:0000313" key="4">
    <source>
        <dbReference type="EMBL" id="CCH61036.1"/>
    </source>
</evidence>
<dbReference type="SUPFAM" id="SSF52113">
    <property type="entry name" value="BRCT domain"/>
    <property type="match status" value="1"/>
</dbReference>
<dbReference type="STRING" id="1071380.I2H3T4"/>
<dbReference type="HOGENOM" id="CLU_020751_0_0_1"/>
<gene>
    <name evidence="4" type="primary">TBLA0D05430</name>
    <name evidence="4" type="ORF">TBLA_0D05430</name>
</gene>
<dbReference type="GO" id="GO:0030295">
    <property type="term" value="F:protein kinase activator activity"/>
    <property type="evidence" value="ECO:0007669"/>
    <property type="project" value="EnsemblFungi"/>
</dbReference>
<dbReference type="Gene3D" id="3.40.50.10190">
    <property type="entry name" value="BRCT domain"/>
    <property type="match status" value="4"/>
</dbReference>
<dbReference type="GO" id="GO:0033314">
    <property type="term" value="P:mitotic DNA replication checkpoint signaling"/>
    <property type="evidence" value="ECO:0007669"/>
    <property type="project" value="TreeGrafter"/>
</dbReference>
<dbReference type="PANTHER" id="PTHR13561:SF20">
    <property type="entry name" value="DNA TOPOISOMERASE 2-BINDING PROTEIN 1"/>
    <property type="match status" value="1"/>
</dbReference>
<dbReference type="eggNOG" id="KOG1929">
    <property type="taxonomic scope" value="Eukaryota"/>
</dbReference>
<dbReference type="PROSITE" id="PS50172">
    <property type="entry name" value="BRCT"/>
    <property type="match status" value="2"/>
</dbReference>
<dbReference type="InterPro" id="IPR001357">
    <property type="entry name" value="BRCT_dom"/>
</dbReference>
<protein>
    <recommendedName>
        <fullName evidence="3">BRCT domain-containing protein</fullName>
    </recommendedName>
</protein>
<reference evidence="4 5" key="1">
    <citation type="journal article" date="2011" name="Proc. Natl. Acad. Sci. U.S.A.">
        <title>Evolutionary erosion of yeast sex chromosomes by mating-type switching accidents.</title>
        <authorList>
            <person name="Gordon J.L."/>
            <person name="Armisen D."/>
            <person name="Proux-Wera E."/>
            <person name="Oheigeartaigh S.S."/>
            <person name="Byrne K.P."/>
            <person name="Wolfe K.H."/>
        </authorList>
    </citation>
    <scope>NUCLEOTIDE SEQUENCE [LARGE SCALE GENOMIC DNA]</scope>
    <source>
        <strain evidence="5">ATCC 34711 / CBS 6284 / DSM 70876 / NBRC 10599 / NRRL Y-10934 / UCD 77-7</strain>
    </source>
</reference>
<dbReference type="AlphaFoldDB" id="I2H3T4"/>
<dbReference type="GO" id="GO:0000727">
    <property type="term" value="P:double-strand break repair via break-induced replication"/>
    <property type="evidence" value="ECO:0007669"/>
    <property type="project" value="EnsemblFungi"/>
</dbReference>
<feature type="domain" description="BRCT" evidence="3">
    <location>
        <begin position="1"/>
        <end position="89"/>
    </location>
</feature>
<dbReference type="Proteomes" id="UP000002866">
    <property type="component" value="Chromosome 4"/>
</dbReference>
<dbReference type="GO" id="GO:0070182">
    <property type="term" value="F:DNA polymerase binding"/>
    <property type="evidence" value="ECO:0007669"/>
    <property type="project" value="EnsemblFungi"/>
</dbReference>
<organism evidence="4 5">
    <name type="scientific">Henningerozyma blattae (strain ATCC 34711 / CBS 6284 / DSM 70876 / NBRC 10599 / NRRL Y-10934 / UCD 77-7)</name>
    <name type="common">Yeast</name>
    <name type="synonym">Tetrapisispora blattae</name>
    <dbReference type="NCBI Taxonomy" id="1071380"/>
    <lineage>
        <taxon>Eukaryota</taxon>
        <taxon>Fungi</taxon>
        <taxon>Dikarya</taxon>
        <taxon>Ascomycota</taxon>
        <taxon>Saccharomycotina</taxon>
        <taxon>Saccharomycetes</taxon>
        <taxon>Saccharomycetales</taxon>
        <taxon>Saccharomycetaceae</taxon>
        <taxon>Henningerozyma</taxon>
    </lineage>
</organism>
<evidence type="ECO:0000259" key="3">
    <source>
        <dbReference type="PROSITE" id="PS50172"/>
    </source>
</evidence>
<dbReference type="GO" id="GO:0005657">
    <property type="term" value="C:replication fork"/>
    <property type="evidence" value="ECO:0007669"/>
    <property type="project" value="EnsemblFungi"/>
</dbReference>